<evidence type="ECO:0000256" key="2">
    <source>
        <dbReference type="SAM" id="Phobius"/>
    </source>
</evidence>
<keyword evidence="4" id="KW-1185">Reference proteome</keyword>
<dbReference type="RefSeq" id="WP_345483656.1">
    <property type="nucleotide sequence ID" value="NZ_BAAAWU010000001.1"/>
</dbReference>
<dbReference type="EMBL" id="JBHMCT010000020">
    <property type="protein sequence ID" value="MFB9558324.1"/>
    <property type="molecule type" value="Genomic_DNA"/>
</dbReference>
<keyword evidence="2" id="KW-1133">Transmembrane helix</keyword>
<sequence length="74" mass="7218">MSMITCHSSHSIALRTAGLLSVAGIAVTTLLGLSPSPVAPDVTAVSATGPASDDTGWGVSPKSEPDTGWGAPSA</sequence>
<keyword evidence="2" id="KW-0812">Transmembrane</keyword>
<gene>
    <name evidence="3" type="ORF">ACFFTP_29575</name>
</gene>
<protein>
    <submittedName>
        <fullName evidence="3">Uncharacterized protein</fullName>
    </submittedName>
</protein>
<comment type="caution">
    <text evidence="3">The sequence shown here is derived from an EMBL/GenBank/DDBJ whole genome shotgun (WGS) entry which is preliminary data.</text>
</comment>
<dbReference type="Proteomes" id="UP001589716">
    <property type="component" value="Unassembled WGS sequence"/>
</dbReference>
<proteinExistence type="predicted"/>
<evidence type="ECO:0000313" key="3">
    <source>
        <dbReference type="EMBL" id="MFB9558324.1"/>
    </source>
</evidence>
<feature type="transmembrane region" description="Helical" evidence="2">
    <location>
        <begin position="12"/>
        <end position="33"/>
    </location>
</feature>
<evidence type="ECO:0000313" key="4">
    <source>
        <dbReference type="Proteomes" id="UP001589716"/>
    </source>
</evidence>
<reference evidence="3 4" key="1">
    <citation type="submission" date="2024-09" db="EMBL/GenBank/DDBJ databases">
        <authorList>
            <person name="Sun Q."/>
            <person name="Mori K."/>
        </authorList>
    </citation>
    <scope>NUCLEOTIDE SEQUENCE [LARGE SCALE GENOMIC DNA]</scope>
    <source>
        <strain evidence="3 4">JCM 4414</strain>
    </source>
</reference>
<accession>A0ABV5QY61</accession>
<organism evidence="3 4">
    <name type="scientific">Streptomyces roseoviridis</name>
    <dbReference type="NCBI Taxonomy" id="67361"/>
    <lineage>
        <taxon>Bacteria</taxon>
        <taxon>Bacillati</taxon>
        <taxon>Actinomycetota</taxon>
        <taxon>Actinomycetes</taxon>
        <taxon>Kitasatosporales</taxon>
        <taxon>Streptomycetaceae</taxon>
        <taxon>Streptomyces</taxon>
    </lineage>
</organism>
<keyword evidence="2" id="KW-0472">Membrane</keyword>
<name>A0ABV5QY61_9ACTN</name>
<feature type="region of interest" description="Disordered" evidence="1">
    <location>
        <begin position="35"/>
        <end position="74"/>
    </location>
</feature>
<evidence type="ECO:0000256" key="1">
    <source>
        <dbReference type="SAM" id="MobiDB-lite"/>
    </source>
</evidence>